<feature type="domain" description="Glycosyltransferase subfamily 4-like N-terminal" evidence="2">
    <location>
        <begin position="16"/>
        <end position="184"/>
    </location>
</feature>
<dbReference type="SUPFAM" id="SSF53756">
    <property type="entry name" value="UDP-Glycosyltransferase/glycogen phosphorylase"/>
    <property type="match status" value="1"/>
</dbReference>
<dbReference type="RefSeq" id="WP_046375974.1">
    <property type="nucleotide sequence ID" value="NZ_CP010429.1"/>
</dbReference>
<reference evidence="3 4" key="1">
    <citation type="journal article" date="2014" name="Curr. Microbiol.">
        <title>Spirosoma radiotolerans sp. nov., a gamma-radiation-resistant bacterium isolated from gamma ray-irradiated soil.</title>
        <authorList>
            <person name="Lee J.J."/>
            <person name="Srinivasan S."/>
            <person name="Lim S."/>
            <person name="Joe M."/>
            <person name="Im S."/>
            <person name="Bae S.I."/>
            <person name="Park K.R."/>
            <person name="Han J.H."/>
            <person name="Park S.H."/>
            <person name="Joo B.M."/>
            <person name="Park S.J."/>
            <person name="Kim M.K."/>
        </authorList>
    </citation>
    <scope>NUCLEOTIDE SEQUENCE [LARGE SCALE GENOMIC DNA]</scope>
    <source>
        <strain evidence="3 4">DG5A</strain>
    </source>
</reference>
<evidence type="ECO:0000259" key="1">
    <source>
        <dbReference type="Pfam" id="PF00534"/>
    </source>
</evidence>
<dbReference type="Pfam" id="PF00534">
    <property type="entry name" value="Glycos_transf_1"/>
    <property type="match status" value="1"/>
</dbReference>
<evidence type="ECO:0000313" key="4">
    <source>
        <dbReference type="Proteomes" id="UP000033054"/>
    </source>
</evidence>
<evidence type="ECO:0000259" key="2">
    <source>
        <dbReference type="Pfam" id="PF13439"/>
    </source>
</evidence>
<sequence length="389" mass="43440">MRVLLVSTATQTSRTGVTAHYNRLLAELPGRVDSVQLITPADAPFLVKKTFGLLRRVAALFGQNGRALYLELESFISIWASVRLKNSGSFDIVHAQDTTSGAAAAIGLLRKVRVITTCHFNDNPIAEYREAYKLNAWTDQRLTDWFTYLFKQQDAFITVSGYTKRTSAFLRPQGAVCTVIHNGVTFPPVLPRQDKGPLTIVNIGTIEPRKNQRLLIDAADELRKQGFTNFQILLLGDGPKRQEWEALVKAKGLEGLVSFLGFQSDVTRFLQQASLYVHTAANESWGYTITEAISAGTPVLALATGGIPEQFDSQKPGLLSAKATASELAEAILRYQHPADRQQLADRQMQYARERFRMDIMIDKHLTFYRDVMNRQEASFTHESTALTV</sequence>
<dbReference type="HOGENOM" id="CLU_009583_0_3_10"/>
<dbReference type="KEGG" id="srd:SD10_05080"/>
<protein>
    <recommendedName>
        <fullName evidence="5">Group 1 glycosyl transferase</fullName>
    </recommendedName>
</protein>
<accession>A0A0E3ZT16</accession>
<dbReference type="CDD" id="cd03801">
    <property type="entry name" value="GT4_PimA-like"/>
    <property type="match status" value="1"/>
</dbReference>
<dbReference type="STRING" id="1379870.SD10_05080"/>
<dbReference type="AlphaFoldDB" id="A0A0E3ZT16"/>
<dbReference type="Pfam" id="PF13439">
    <property type="entry name" value="Glyco_transf_4"/>
    <property type="match status" value="1"/>
</dbReference>
<dbReference type="GO" id="GO:0016757">
    <property type="term" value="F:glycosyltransferase activity"/>
    <property type="evidence" value="ECO:0007669"/>
    <property type="project" value="InterPro"/>
</dbReference>
<dbReference type="InterPro" id="IPR001296">
    <property type="entry name" value="Glyco_trans_1"/>
</dbReference>
<proteinExistence type="predicted"/>
<dbReference type="OrthoDB" id="9815550at2"/>
<dbReference type="PANTHER" id="PTHR45947">
    <property type="entry name" value="SULFOQUINOVOSYL TRANSFERASE SQD2"/>
    <property type="match status" value="1"/>
</dbReference>
<name>A0A0E3ZT16_9BACT</name>
<dbReference type="Proteomes" id="UP000033054">
    <property type="component" value="Chromosome"/>
</dbReference>
<keyword evidence="4" id="KW-1185">Reference proteome</keyword>
<evidence type="ECO:0008006" key="5">
    <source>
        <dbReference type="Google" id="ProtNLM"/>
    </source>
</evidence>
<dbReference type="InterPro" id="IPR050194">
    <property type="entry name" value="Glycosyltransferase_grp1"/>
</dbReference>
<evidence type="ECO:0000313" key="3">
    <source>
        <dbReference type="EMBL" id="AKD54378.1"/>
    </source>
</evidence>
<feature type="domain" description="Glycosyl transferase family 1" evidence="1">
    <location>
        <begin position="194"/>
        <end position="354"/>
    </location>
</feature>
<dbReference type="PANTHER" id="PTHR45947:SF3">
    <property type="entry name" value="SULFOQUINOVOSYL TRANSFERASE SQD2"/>
    <property type="match status" value="1"/>
</dbReference>
<dbReference type="InterPro" id="IPR028098">
    <property type="entry name" value="Glyco_trans_4-like_N"/>
</dbReference>
<dbReference type="Gene3D" id="3.40.50.2000">
    <property type="entry name" value="Glycogen Phosphorylase B"/>
    <property type="match status" value="2"/>
</dbReference>
<dbReference type="PATRIC" id="fig|1379870.5.peg.1105"/>
<dbReference type="EMBL" id="CP010429">
    <property type="protein sequence ID" value="AKD54378.1"/>
    <property type="molecule type" value="Genomic_DNA"/>
</dbReference>
<organism evidence="3 4">
    <name type="scientific">Spirosoma radiotolerans</name>
    <dbReference type="NCBI Taxonomy" id="1379870"/>
    <lineage>
        <taxon>Bacteria</taxon>
        <taxon>Pseudomonadati</taxon>
        <taxon>Bacteroidota</taxon>
        <taxon>Cytophagia</taxon>
        <taxon>Cytophagales</taxon>
        <taxon>Cytophagaceae</taxon>
        <taxon>Spirosoma</taxon>
    </lineage>
</organism>
<gene>
    <name evidence="3" type="ORF">SD10_05080</name>
</gene>